<evidence type="ECO:0000313" key="3">
    <source>
        <dbReference type="EMBL" id="SKA39092.1"/>
    </source>
</evidence>
<dbReference type="EMBL" id="FUXL01000028">
    <property type="protein sequence ID" value="SKA39092.1"/>
    <property type="molecule type" value="Genomic_DNA"/>
</dbReference>
<dbReference type="InterPro" id="IPR039261">
    <property type="entry name" value="FNR_nucleotide-bd"/>
</dbReference>
<dbReference type="CDD" id="cd06193">
    <property type="entry name" value="siderophore_interacting"/>
    <property type="match status" value="1"/>
</dbReference>
<name>A0A1T4TF75_9HYPH</name>
<dbReference type="RefSeq" id="WP_078710490.1">
    <property type="nucleotide sequence ID" value="NZ_FUXL01000028.1"/>
</dbReference>
<dbReference type="Pfam" id="PF04954">
    <property type="entry name" value="SIP"/>
    <property type="match status" value="1"/>
</dbReference>
<dbReference type="GO" id="GO:0016491">
    <property type="term" value="F:oxidoreductase activity"/>
    <property type="evidence" value="ECO:0007669"/>
    <property type="project" value="InterPro"/>
</dbReference>
<evidence type="ECO:0000313" key="4">
    <source>
        <dbReference type="Proteomes" id="UP000190135"/>
    </source>
</evidence>
<dbReference type="Pfam" id="PF09981">
    <property type="entry name" value="DUF2218"/>
    <property type="match status" value="1"/>
</dbReference>
<dbReference type="InterPro" id="IPR007037">
    <property type="entry name" value="SIP_rossman_dom"/>
</dbReference>
<dbReference type="InterPro" id="IPR014543">
    <property type="entry name" value="UCP028291"/>
</dbReference>
<comment type="similarity">
    <text evidence="1">Belongs to the SIP oxidoreductase family.</text>
</comment>
<dbReference type="InterPro" id="IPR017927">
    <property type="entry name" value="FAD-bd_FR_type"/>
</dbReference>
<organism evidence="3 4">
    <name type="scientific">Consotaella salsifontis</name>
    <dbReference type="NCBI Taxonomy" id="1365950"/>
    <lineage>
        <taxon>Bacteria</taxon>
        <taxon>Pseudomonadati</taxon>
        <taxon>Pseudomonadota</taxon>
        <taxon>Alphaproteobacteria</taxon>
        <taxon>Hyphomicrobiales</taxon>
        <taxon>Aurantimonadaceae</taxon>
        <taxon>Consotaella</taxon>
    </lineage>
</organism>
<dbReference type="InterPro" id="IPR039374">
    <property type="entry name" value="SIP_fam"/>
</dbReference>
<proteinExistence type="inferred from homology"/>
<accession>A0A1T4TF75</accession>
<dbReference type="Gene3D" id="3.30.310.50">
    <property type="entry name" value="Alpha-D-phosphohexomutase, C-terminal domain"/>
    <property type="match status" value="1"/>
</dbReference>
<feature type="domain" description="FAD-binding FR-type" evidence="2">
    <location>
        <begin position="105"/>
        <end position="229"/>
    </location>
</feature>
<evidence type="ECO:0000256" key="1">
    <source>
        <dbReference type="ARBA" id="ARBA00035644"/>
    </source>
</evidence>
<keyword evidence="4" id="KW-1185">Reference proteome</keyword>
<evidence type="ECO:0000259" key="2">
    <source>
        <dbReference type="PROSITE" id="PS51384"/>
    </source>
</evidence>
<dbReference type="Pfam" id="PF08021">
    <property type="entry name" value="FAD_binding_9"/>
    <property type="match status" value="1"/>
</dbReference>
<dbReference type="Gene3D" id="2.40.30.10">
    <property type="entry name" value="Translation factors"/>
    <property type="match status" value="1"/>
</dbReference>
<gene>
    <name evidence="3" type="ORF">SAMN05428963_1287</name>
</gene>
<sequence>MNRLLATATVPVADPDPLIAAVCEHLVEHEAQVERDGAAHVVTFPFGKGTLRAEEGRIELGAESADLSGLYYMRMALAGHIKHFARPQAPEVTWIGDGSDLVTPPNFRPAQVRAVSGITPHMRRITFVGADLGLFEAYGSLQLALIIPPNDGELVWPTIGRDGLLSWAEDKPRPALRRYTVRRCDLSTGEIDIDFVVHDDPGPGADFALRAKEGDWIGLFAPFGGAIRDDRDWYLIGGDETALPAIARTLESFPARKCGVALIEVAGPEEEQPIANRTGIEIRWLHRDGAEPGSVLAEAIRQIALPEDGGSCFVWTACEFDGFKSIRAHLRKERGLTREQHLAMAYWRKGQGEAEGDEG</sequence>
<dbReference type="PANTHER" id="PTHR30157">
    <property type="entry name" value="FERRIC REDUCTASE, NADPH-DEPENDENT"/>
    <property type="match status" value="1"/>
</dbReference>
<dbReference type="STRING" id="1365950.SAMN05428963_1287"/>
<reference evidence="3 4" key="1">
    <citation type="submission" date="2017-02" db="EMBL/GenBank/DDBJ databases">
        <authorList>
            <person name="Peterson S.W."/>
        </authorList>
    </citation>
    <scope>NUCLEOTIDE SEQUENCE [LARGE SCALE GENOMIC DNA]</scope>
    <source>
        <strain evidence="3 4">USBA 369</strain>
    </source>
</reference>
<dbReference type="InterPro" id="IPR013113">
    <property type="entry name" value="SIP_FAD-bd"/>
</dbReference>
<dbReference type="Proteomes" id="UP000190135">
    <property type="component" value="Unassembled WGS sequence"/>
</dbReference>
<dbReference type="AlphaFoldDB" id="A0A1T4TF75"/>
<dbReference type="InterPro" id="IPR017938">
    <property type="entry name" value="Riboflavin_synthase-like_b-brl"/>
</dbReference>
<dbReference type="OrthoDB" id="9814826at2"/>
<dbReference type="PROSITE" id="PS51384">
    <property type="entry name" value="FAD_FR"/>
    <property type="match status" value="1"/>
</dbReference>
<dbReference type="PANTHER" id="PTHR30157:SF0">
    <property type="entry name" value="NADPH-DEPENDENT FERRIC-CHELATE REDUCTASE"/>
    <property type="match status" value="1"/>
</dbReference>
<protein>
    <submittedName>
        <fullName evidence="3">NADPH-dependent ferric siderophore reductase, contains FAD-binding and SIP domains</fullName>
    </submittedName>
</protein>
<dbReference type="Gene3D" id="3.40.50.80">
    <property type="entry name" value="Nucleotide-binding domain of ferredoxin-NADP reductase (FNR) module"/>
    <property type="match status" value="1"/>
</dbReference>
<dbReference type="SUPFAM" id="SSF63380">
    <property type="entry name" value="Riboflavin synthase domain-like"/>
    <property type="match status" value="1"/>
</dbReference>